<gene>
    <name evidence="2" type="ORF">BJ964_007044</name>
</gene>
<name>A0A7W7MJW1_9ACTN</name>
<evidence type="ECO:0008006" key="4">
    <source>
        <dbReference type="Google" id="ProtNLM"/>
    </source>
</evidence>
<organism evidence="2 3">
    <name type="scientific">Actinoplanes lobatus</name>
    <dbReference type="NCBI Taxonomy" id="113568"/>
    <lineage>
        <taxon>Bacteria</taxon>
        <taxon>Bacillati</taxon>
        <taxon>Actinomycetota</taxon>
        <taxon>Actinomycetes</taxon>
        <taxon>Micromonosporales</taxon>
        <taxon>Micromonosporaceae</taxon>
        <taxon>Actinoplanes</taxon>
    </lineage>
</organism>
<proteinExistence type="predicted"/>
<sequence length="201" mass="20924">MSLRTRLRKADWLGEMQAALMLGTGAIGVAVAVVVWDVVTGAPVVSRVPAEAITGMSGSSAGLTGGAMVAANSMVEVRIAEPSTSQVITHALTTLPGLLVALVMLAMLTRIMRAARRADPFTGQTVRRLRVLAISILIGGVLASVVETIAELDLSSSVTADSIAAQWALPGQWMLLGFGFLAVAEVINRGAMMRAELDTVI</sequence>
<dbReference type="InterPro" id="IPR021354">
    <property type="entry name" value="DUF2975"/>
</dbReference>
<evidence type="ECO:0000313" key="3">
    <source>
        <dbReference type="Proteomes" id="UP000590511"/>
    </source>
</evidence>
<keyword evidence="1" id="KW-1133">Transmembrane helix</keyword>
<dbReference type="RefSeq" id="WP_188124643.1">
    <property type="nucleotide sequence ID" value="NZ_BOMP01000034.1"/>
</dbReference>
<dbReference type="Pfam" id="PF11188">
    <property type="entry name" value="DUF2975"/>
    <property type="match status" value="1"/>
</dbReference>
<evidence type="ECO:0000313" key="2">
    <source>
        <dbReference type="EMBL" id="MBB4752883.1"/>
    </source>
</evidence>
<dbReference type="AlphaFoldDB" id="A0A7W7MJW1"/>
<evidence type="ECO:0000256" key="1">
    <source>
        <dbReference type="SAM" id="Phobius"/>
    </source>
</evidence>
<comment type="caution">
    <text evidence="2">The sequence shown here is derived from an EMBL/GenBank/DDBJ whole genome shotgun (WGS) entry which is preliminary data.</text>
</comment>
<feature type="transmembrane region" description="Helical" evidence="1">
    <location>
        <begin position="170"/>
        <end position="187"/>
    </location>
</feature>
<dbReference type="EMBL" id="JACHNC010000001">
    <property type="protein sequence ID" value="MBB4752883.1"/>
    <property type="molecule type" value="Genomic_DNA"/>
</dbReference>
<keyword evidence="1" id="KW-0472">Membrane</keyword>
<feature type="transmembrane region" description="Helical" evidence="1">
    <location>
        <begin position="87"/>
        <end position="108"/>
    </location>
</feature>
<feature type="transmembrane region" description="Helical" evidence="1">
    <location>
        <begin position="129"/>
        <end position="150"/>
    </location>
</feature>
<feature type="transmembrane region" description="Helical" evidence="1">
    <location>
        <begin position="12"/>
        <end position="36"/>
    </location>
</feature>
<keyword evidence="1" id="KW-0812">Transmembrane</keyword>
<accession>A0A7W7MJW1</accession>
<reference evidence="2 3" key="1">
    <citation type="submission" date="2020-08" db="EMBL/GenBank/DDBJ databases">
        <title>Sequencing the genomes of 1000 actinobacteria strains.</title>
        <authorList>
            <person name="Klenk H.-P."/>
        </authorList>
    </citation>
    <scope>NUCLEOTIDE SEQUENCE [LARGE SCALE GENOMIC DNA]</scope>
    <source>
        <strain evidence="2 3">DSM 43150</strain>
    </source>
</reference>
<dbReference type="Proteomes" id="UP000590511">
    <property type="component" value="Unassembled WGS sequence"/>
</dbReference>
<protein>
    <recommendedName>
        <fullName evidence="4">DUF2975 domain-containing protein</fullName>
    </recommendedName>
</protein>